<organism evidence="1 2">
    <name type="scientific">Acinetobacter beijerinckii ANC 3835</name>
    <dbReference type="NCBI Taxonomy" id="1217649"/>
    <lineage>
        <taxon>Bacteria</taxon>
        <taxon>Pseudomonadati</taxon>
        <taxon>Pseudomonadota</taxon>
        <taxon>Gammaproteobacteria</taxon>
        <taxon>Moraxellales</taxon>
        <taxon>Moraxellaceae</taxon>
        <taxon>Acinetobacter</taxon>
    </lineage>
</organism>
<comment type="caution">
    <text evidence="1">The sequence shown here is derived from an EMBL/GenBank/DDBJ whole genome shotgun (WGS) entry which is preliminary data.</text>
</comment>
<gene>
    <name evidence="1" type="ORF">F934_01075</name>
</gene>
<dbReference type="OrthoDB" id="6713441at2"/>
<sequence>MTNISKPNQANNSDYVVGDTVVFIDSDMPDSLMTVSQVDEDSVLLDDGAKFALKHLLRHASITEIKAKRRLSRENRTAFMGDDAYLENNISPKCVFISSDVQIHLSKALAAQKEVS</sequence>
<evidence type="ECO:0000313" key="1">
    <source>
        <dbReference type="EMBL" id="ENW05718.1"/>
    </source>
</evidence>
<dbReference type="AlphaFoldDB" id="N9E5F4"/>
<dbReference type="PATRIC" id="fig|1217649.3.peg.1025"/>
<dbReference type="Proteomes" id="UP000018417">
    <property type="component" value="Unassembled WGS sequence"/>
</dbReference>
<dbReference type="RefSeq" id="WP_005052999.1">
    <property type="nucleotide sequence ID" value="NZ_KB849759.1"/>
</dbReference>
<name>N9E5F4_9GAMM</name>
<reference evidence="1 2" key="1">
    <citation type="submission" date="2013-02" db="EMBL/GenBank/DDBJ databases">
        <title>The Genome Sequence of Acinetobacter beijerinckii ANC 3835.</title>
        <authorList>
            <consortium name="The Broad Institute Genome Sequencing Platform"/>
            <consortium name="The Broad Institute Genome Sequencing Center for Infectious Disease"/>
            <person name="Cerqueira G."/>
            <person name="Feldgarden M."/>
            <person name="Courvalin P."/>
            <person name="Perichon B."/>
            <person name="Grillot-Courvalin C."/>
            <person name="Clermont D."/>
            <person name="Rocha E."/>
            <person name="Yoon E.-J."/>
            <person name="Nemec A."/>
            <person name="Walker B."/>
            <person name="Young S.K."/>
            <person name="Zeng Q."/>
            <person name="Gargeya S."/>
            <person name="Fitzgerald M."/>
            <person name="Haas B."/>
            <person name="Abouelleil A."/>
            <person name="Alvarado L."/>
            <person name="Arachchi H.M."/>
            <person name="Berlin A.M."/>
            <person name="Chapman S.B."/>
            <person name="Dewar J."/>
            <person name="Goldberg J."/>
            <person name="Griggs A."/>
            <person name="Gujja S."/>
            <person name="Hansen M."/>
            <person name="Howarth C."/>
            <person name="Imamovic A."/>
            <person name="Larimer J."/>
            <person name="McCowan C."/>
            <person name="Murphy C."/>
            <person name="Neiman D."/>
            <person name="Pearson M."/>
            <person name="Priest M."/>
            <person name="Roberts A."/>
            <person name="Saif S."/>
            <person name="Shea T."/>
            <person name="Sisk P."/>
            <person name="Sykes S."/>
            <person name="Wortman J."/>
            <person name="Nusbaum C."/>
            <person name="Birren B."/>
        </authorList>
    </citation>
    <scope>NUCLEOTIDE SEQUENCE [LARGE SCALE GENOMIC DNA]</scope>
    <source>
        <strain evidence="1 2">ANC 3835</strain>
    </source>
</reference>
<dbReference type="HOGENOM" id="CLU_149118_2_0_6"/>
<accession>N9E5F4</accession>
<proteinExistence type="predicted"/>
<evidence type="ECO:0000313" key="2">
    <source>
        <dbReference type="Proteomes" id="UP000018417"/>
    </source>
</evidence>
<dbReference type="EMBL" id="APQK01000010">
    <property type="protein sequence ID" value="ENW05718.1"/>
    <property type="molecule type" value="Genomic_DNA"/>
</dbReference>
<protein>
    <submittedName>
        <fullName evidence="1">Uncharacterized protein</fullName>
    </submittedName>
</protein>